<evidence type="ECO:0000256" key="4">
    <source>
        <dbReference type="ARBA" id="ARBA00023125"/>
    </source>
</evidence>
<dbReference type="Gene3D" id="1.10.1740.10">
    <property type="match status" value="1"/>
</dbReference>
<evidence type="ECO:0000256" key="6">
    <source>
        <dbReference type="SAM" id="MobiDB-lite"/>
    </source>
</evidence>
<evidence type="ECO:0000256" key="3">
    <source>
        <dbReference type="ARBA" id="ARBA00023082"/>
    </source>
</evidence>
<proteinExistence type="inferred from homology"/>
<dbReference type="SUPFAM" id="SSF88659">
    <property type="entry name" value="Sigma3 and sigma4 domains of RNA polymerase sigma factors"/>
    <property type="match status" value="1"/>
</dbReference>
<evidence type="ECO:0000259" key="7">
    <source>
        <dbReference type="Pfam" id="PF04542"/>
    </source>
</evidence>
<keyword evidence="4" id="KW-0238">DNA-binding</keyword>
<dbReference type="RefSeq" id="WP_344656845.1">
    <property type="nucleotide sequence ID" value="NZ_BAAAQM010000009.1"/>
</dbReference>
<dbReference type="InterPro" id="IPR036388">
    <property type="entry name" value="WH-like_DNA-bd_sf"/>
</dbReference>
<evidence type="ECO:0000256" key="1">
    <source>
        <dbReference type="ARBA" id="ARBA00010641"/>
    </source>
</evidence>
<evidence type="ECO:0000259" key="8">
    <source>
        <dbReference type="Pfam" id="PF08281"/>
    </source>
</evidence>
<keyword evidence="10" id="KW-1185">Reference proteome</keyword>
<dbReference type="InterPro" id="IPR014325">
    <property type="entry name" value="RNA_pol_sigma-E_actinobac"/>
</dbReference>
<name>A0ABN2R6L6_9ACTN</name>
<keyword evidence="5" id="KW-0804">Transcription</keyword>
<dbReference type="InterPro" id="IPR007627">
    <property type="entry name" value="RNA_pol_sigma70_r2"/>
</dbReference>
<reference evidence="9 10" key="1">
    <citation type="journal article" date="2019" name="Int. J. Syst. Evol. Microbiol.">
        <title>The Global Catalogue of Microorganisms (GCM) 10K type strain sequencing project: providing services to taxonomists for standard genome sequencing and annotation.</title>
        <authorList>
            <consortium name="The Broad Institute Genomics Platform"/>
            <consortium name="The Broad Institute Genome Sequencing Center for Infectious Disease"/>
            <person name="Wu L."/>
            <person name="Ma J."/>
        </authorList>
    </citation>
    <scope>NUCLEOTIDE SEQUENCE [LARGE SCALE GENOMIC DNA]</scope>
    <source>
        <strain evidence="9 10">JCM 16013</strain>
    </source>
</reference>
<dbReference type="InterPro" id="IPR013324">
    <property type="entry name" value="RNA_pol_sigma_r3/r4-like"/>
</dbReference>
<comment type="similarity">
    <text evidence="1">Belongs to the sigma-70 factor family. ECF subfamily.</text>
</comment>
<dbReference type="Pfam" id="PF08281">
    <property type="entry name" value="Sigma70_r4_2"/>
    <property type="match status" value="1"/>
</dbReference>
<evidence type="ECO:0000256" key="2">
    <source>
        <dbReference type="ARBA" id="ARBA00023015"/>
    </source>
</evidence>
<dbReference type="NCBIfam" id="TIGR02937">
    <property type="entry name" value="sigma70-ECF"/>
    <property type="match status" value="1"/>
</dbReference>
<keyword evidence="3" id="KW-0731">Sigma factor</keyword>
<feature type="region of interest" description="Disordered" evidence="6">
    <location>
        <begin position="1"/>
        <end position="29"/>
    </location>
</feature>
<protein>
    <submittedName>
        <fullName evidence="9">SigE family RNA polymerase sigma factor</fullName>
    </submittedName>
</protein>
<dbReference type="InterPro" id="IPR013325">
    <property type="entry name" value="RNA_pol_sigma_r2"/>
</dbReference>
<dbReference type="InterPro" id="IPR013249">
    <property type="entry name" value="RNA_pol_sigma70_r4_t2"/>
</dbReference>
<feature type="compositionally biased region" description="Basic and acidic residues" evidence="6">
    <location>
        <begin position="13"/>
        <end position="23"/>
    </location>
</feature>
<dbReference type="Proteomes" id="UP001499854">
    <property type="component" value="Unassembled WGS sequence"/>
</dbReference>
<dbReference type="Pfam" id="PF04542">
    <property type="entry name" value="Sigma70_r2"/>
    <property type="match status" value="1"/>
</dbReference>
<accession>A0ABN2R6L6</accession>
<gene>
    <name evidence="9" type="ORF">GCM10009838_22020</name>
</gene>
<dbReference type="NCBIfam" id="TIGR02983">
    <property type="entry name" value="SigE-fam_strep"/>
    <property type="match status" value="1"/>
</dbReference>
<dbReference type="Gene3D" id="1.10.10.10">
    <property type="entry name" value="Winged helix-like DNA-binding domain superfamily/Winged helix DNA-binding domain"/>
    <property type="match status" value="1"/>
</dbReference>
<dbReference type="PANTHER" id="PTHR43133:SF50">
    <property type="entry name" value="ECF RNA POLYMERASE SIGMA FACTOR SIGM"/>
    <property type="match status" value="1"/>
</dbReference>
<dbReference type="EMBL" id="BAAAQM010000009">
    <property type="protein sequence ID" value="GAA1964310.1"/>
    <property type="molecule type" value="Genomic_DNA"/>
</dbReference>
<evidence type="ECO:0000256" key="5">
    <source>
        <dbReference type="ARBA" id="ARBA00023163"/>
    </source>
</evidence>
<feature type="domain" description="RNA polymerase sigma factor 70 region 4 type 2" evidence="8">
    <location>
        <begin position="133"/>
        <end position="185"/>
    </location>
</feature>
<dbReference type="InterPro" id="IPR039425">
    <property type="entry name" value="RNA_pol_sigma-70-like"/>
</dbReference>
<dbReference type="SUPFAM" id="SSF88946">
    <property type="entry name" value="Sigma2 domain of RNA polymerase sigma factors"/>
    <property type="match status" value="1"/>
</dbReference>
<evidence type="ECO:0000313" key="9">
    <source>
        <dbReference type="EMBL" id="GAA1964310.1"/>
    </source>
</evidence>
<sequence>MTALTIAAAPRAVPEDHAEDRVPDPAADPTAGAGATLADLYRLHHLYLTRLAVLLVGDTGDAEDAVHDAFLRLWRRHGDRIDGLDNPLSYLSVAVLNNARTRLRRRKTARDHIPWFLPYGESAEDIVLSRQHRQVLDAVKALPRRQREVLVLRYWADMSEADIAGVLGISRGTVKSTASRGMHKLEQSLAGHAPR</sequence>
<comment type="caution">
    <text evidence="9">The sequence shown here is derived from an EMBL/GenBank/DDBJ whole genome shotgun (WGS) entry which is preliminary data.</text>
</comment>
<keyword evidence="2" id="KW-0805">Transcription regulation</keyword>
<dbReference type="CDD" id="cd06171">
    <property type="entry name" value="Sigma70_r4"/>
    <property type="match status" value="1"/>
</dbReference>
<evidence type="ECO:0000313" key="10">
    <source>
        <dbReference type="Proteomes" id="UP001499854"/>
    </source>
</evidence>
<dbReference type="PANTHER" id="PTHR43133">
    <property type="entry name" value="RNA POLYMERASE ECF-TYPE SIGMA FACTO"/>
    <property type="match status" value="1"/>
</dbReference>
<organism evidence="9 10">
    <name type="scientific">Catenulispora subtropica</name>
    <dbReference type="NCBI Taxonomy" id="450798"/>
    <lineage>
        <taxon>Bacteria</taxon>
        <taxon>Bacillati</taxon>
        <taxon>Actinomycetota</taxon>
        <taxon>Actinomycetes</taxon>
        <taxon>Catenulisporales</taxon>
        <taxon>Catenulisporaceae</taxon>
        <taxon>Catenulispora</taxon>
    </lineage>
</organism>
<feature type="domain" description="RNA polymerase sigma-70 region 2" evidence="7">
    <location>
        <begin position="40"/>
        <end position="107"/>
    </location>
</feature>
<dbReference type="InterPro" id="IPR014284">
    <property type="entry name" value="RNA_pol_sigma-70_dom"/>
</dbReference>